<name>A0A164U2Y7_9CRUS</name>
<reference evidence="1 2" key="1">
    <citation type="submission" date="2016-03" db="EMBL/GenBank/DDBJ databases">
        <title>EvidentialGene: Evidence-directed Construction of Genes on Genomes.</title>
        <authorList>
            <person name="Gilbert D.G."/>
            <person name="Choi J.-H."/>
            <person name="Mockaitis K."/>
            <person name="Colbourne J."/>
            <person name="Pfrender M."/>
        </authorList>
    </citation>
    <scope>NUCLEOTIDE SEQUENCE [LARGE SCALE GENOMIC DNA]</scope>
    <source>
        <strain evidence="1 2">Xinb3</strain>
        <tissue evidence="1">Complete organism</tissue>
    </source>
</reference>
<comment type="caution">
    <text evidence="1">The sequence shown here is derived from an EMBL/GenBank/DDBJ whole genome shotgun (WGS) entry which is preliminary data.</text>
</comment>
<dbReference type="EMBL" id="LRGB01001606">
    <property type="protein sequence ID" value="KZS11012.1"/>
    <property type="molecule type" value="Genomic_DNA"/>
</dbReference>
<gene>
    <name evidence="1" type="ORF">APZ42_024376</name>
</gene>
<proteinExistence type="predicted"/>
<accession>A0A164U2Y7</accession>
<evidence type="ECO:0000313" key="1">
    <source>
        <dbReference type="EMBL" id="KZS11012.1"/>
    </source>
</evidence>
<dbReference type="Proteomes" id="UP000076858">
    <property type="component" value="Unassembled WGS sequence"/>
</dbReference>
<evidence type="ECO:0000313" key="2">
    <source>
        <dbReference type="Proteomes" id="UP000076858"/>
    </source>
</evidence>
<keyword evidence="2" id="KW-1185">Reference proteome</keyword>
<dbReference type="AlphaFoldDB" id="A0A164U2Y7"/>
<sequence>MSFQLNPSNIEEKKTFAAATAIATLSQSVRKVSMAGGSWVEGDRCLKTVVDCIPSLDEDMLHQNYLQPIKKSTKILGRE</sequence>
<protein>
    <submittedName>
        <fullName evidence="1">Uncharacterized protein</fullName>
    </submittedName>
</protein>
<organism evidence="1 2">
    <name type="scientific">Daphnia magna</name>
    <dbReference type="NCBI Taxonomy" id="35525"/>
    <lineage>
        <taxon>Eukaryota</taxon>
        <taxon>Metazoa</taxon>
        <taxon>Ecdysozoa</taxon>
        <taxon>Arthropoda</taxon>
        <taxon>Crustacea</taxon>
        <taxon>Branchiopoda</taxon>
        <taxon>Diplostraca</taxon>
        <taxon>Cladocera</taxon>
        <taxon>Anomopoda</taxon>
        <taxon>Daphniidae</taxon>
        <taxon>Daphnia</taxon>
    </lineage>
</organism>